<accession>A0ABN7BFB8</accession>
<proteinExistence type="predicted"/>
<evidence type="ECO:0000256" key="8">
    <source>
        <dbReference type="ARBA" id="ARBA00023136"/>
    </source>
</evidence>
<keyword evidence="7" id="KW-0333">Golgi apparatus</keyword>
<evidence type="ECO:0000256" key="5">
    <source>
        <dbReference type="ARBA" id="ARBA00022968"/>
    </source>
</evidence>
<evidence type="ECO:0000256" key="9">
    <source>
        <dbReference type="SAM" id="Phobius"/>
    </source>
</evidence>
<keyword evidence="6 9" id="KW-1133">Transmembrane helix</keyword>
<organism evidence="10 11">
    <name type="scientific">Nesidiocoris tenuis</name>
    <dbReference type="NCBI Taxonomy" id="355587"/>
    <lineage>
        <taxon>Eukaryota</taxon>
        <taxon>Metazoa</taxon>
        <taxon>Ecdysozoa</taxon>
        <taxon>Arthropoda</taxon>
        <taxon>Hexapoda</taxon>
        <taxon>Insecta</taxon>
        <taxon>Pterygota</taxon>
        <taxon>Neoptera</taxon>
        <taxon>Paraneoptera</taxon>
        <taxon>Hemiptera</taxon>
        <taxon>Heteroptera</taxon>
        <taxon>Panheteroptera</taxon>
        <taxon>Cimicomorpha</taxon>
        <taxon>Miridae</taxon>
        <taxon>Dicyphina</taxon>
        <taxon>Nesidiocoris</taxon>
    </lineage>
</organism>
<evidence type="ECO:0000256" key="2">
    <source>
        <dbReference type="ARBA" id="ARBA00004496"/>
    </source>
</evidence>
<evidence type="ECO:0000256" key="7">
    <source>
        <dbReference type="ARBA" id="ARBA00023034"/>
    </source>
</evidence>
<keyword evidence="8 9" id="KW-0472">Membrane</keyword>
<protein>
    <submittedName>
        <fullName evidence="10">Uncharacterized protein</fullName>
    </submittedName>
</protein>
<evidence type="ECO:0000256" key="6">
    <source>
        <dbReference type="ARBA" id="ARBA00022989"/>
    </source>
</evidence>
<feature type="transmembrane region" description="Helical" evidence="9">
    <location>
        <begin position="61"/>
        <end position="81"/>
    </location>
</feature>
<gene>
    <name evidence="10" type="ORF">NTJ_14684</name>
</gene>
<evidence type="ECO:0000256" key="3">
    <source>
        <dbReference type="ARBA" id="ARBA00022490"/>
    </source>
</evidence>
<evidence type="ECO:0000313" key="10">
    <source>
        <dbReference type="EMBL" id="BET01866.1"/>
    </source>
</evidence>
<dbReference type="InterPro" id="IPR038757">
    <property type="entry name" value="BRAP"/>
</dbReference>
<evidence type="ECO:0000256" key="1">
    <source>
        <dbReference type="ARBA" id="ARBA00004323"/>
    </source>
</evidence>
<evidence type="ECO:0000256" key="4">
    <source>
        <dbReference type="ARBA" id="ARBA00022692"/>
    </source>
</evidence>
<comment type="subcellular location">
    <subcellularLocation>
        <location evidence="2">Cytoplasm</location>
    </subcellularLocation>
    <subcellularLocation>
        <location evidence="1">Golgi apparatus membrane</location>
        <topology evidence="1">Single-pass type II membrane protein</topology>
    </subcellularLocation>
</comment>
<reference evidence="10 11" key="1">
    <citation type="submission" date="2023-09" db="EMBL/GenBank/DDBJ databases">
        <title>Nesidiocoris tenuis whole genome shotgun sequence.</title>
        <authorList>
            <person name="Shibata T."/>
            <person name="Shimoda M."/>
            <person name="Kobayashi T."/>
            <person name="Uehara T."/>
        </authorList>
    </citation>
    <scope>NUCLEOTIDE SEQUENCE [LARGE SCALE GENOMIC DNA]</scope>
    <source>
        <strain evidence="10 11">Japan</strain>
    </source>
</reference>
<evidence type="ECO:0000313" key="11">
    <source>
        <dbReference type="Proteomes" id="UP001307889"/>
    </source>
</evidence>
<dbReference type="PANTHER" id="PTHR35259">
    <property type="entry name" value="BOMBESIN RECEPTOR-ACTIVATED PROTEIN C6ORF89"/>
    <property type="match status" value="1"/>
</dbReference>
<keyword evidence="11" id="KW-1185">Reference proteome</keyword>
<keyword evidence="3" id="KW-0963">Cytoplasm</keyword>
<name>A0ABN7BFB8_9HEMI</name>
<sequence length="349" mass="40097">MLKSYLHEVKKLRSLGKDWNLSDEEIDRIIDDSFRFLETEFAFVDDNLTTDSGVKLNTRKLWSVSLAVCAVAILCCALVTYRRPATNYLEKNLHQLVYPGMKLLRKIMLPVVKTFPSLTEWYDEACLISNRYFQVPDLDCWPCENVKSVLNLTTSDVTNEKYHSGIPFITKDPGLKKVGAAELRRLYRDNKEMFDKESPRAESQLHGMLTAEQLFSQISTTVQKDMHITWRLNRLEPTRAVRTAFGMPRKLPSYTTGVTPEKFLLIDDSSAATHQIPVTEGSTVYVIQGSGSRLYILDPSPECRTACQRISVVLEPHHILWYNWWYWRCSSAPIDQTSELSVSFVGSYF</sequence>
<keyword evidence="4 9" id="KW-0812">Transmembrane</keyword>
<dbReference type="PANTHER" id="PTHR35259:SF1">
    <property type="entry name" value="BOMBESIN RECEPTOR-ACTIVATED PROTEIN C6ORF89"/>
    <property type="match status" value="1"/>
</dbReference>
<keyword evidence="5" id="KW-0735">Signal-anchor</keyword>
<dbReference type="Proteomes" id="UP001307889">
    <property type="component" value="Chromosome 13"/>
</dbReference>
<dbReference type="EMBL" id="AP028921">
    <property type="protein sequence ID" value="BET01866.1"/>
    <property type="molecule type" value="Genomic_DNA"/>
</dbReference>